<feature type="transmembrane region" description="Helical" evidence="1">
    <location>
        <begin position="397"/>
        <end position="414"/>
    </location>
</feature>
<organism evidence="2 3">
    <name type="scientific">Hymenobacter wooponensis</name>
    <dbReference type="NCBI Taxonomy" id="1525360"/>
    <lineage>
        <taxon>Bacteria</taxon>
        <taxon>Pseudomonadati</taxon>
        <taxon>Bacteroidota</taxon>
        <taxon>Cytophagia</taxon>
        <taxon>Cytophagales</taxon>
        <taxon>Hymenobacteraceae</taxon>
        <taxon>Hymenobacter</taxon>
    </lineage>
</organism>
<dbReference type="EMBL" id="SRKZ01000001">
    <property type="protein sequence ID" value="TGD83270.1"/>
    <property type="molecule type" value="Genomic_DNA"/>
</dbReference>
<evidence type="ECO:0000256" key="1">
    <source>
        <dbReference type="SAM" id="Phobius"/>
    </source>
</evidence>
<keyword evidence="3" id="KW-1185">Reference proteome</keyword>
<comment type="caution">
    <text evidence="2">The sequence shown here is derived from an EMBL/GenBank/DDBJ whole genome shotgun (WGS) entry which is preliminary data.</text>
</comment>
<dbReference type="OrthoDB" id="136762at2"/>
<name>A0A4Z0MUX0_9BACT</name>
<evidence type="ECO:0008006" key="4">
    <source>
        <dbReference type="Google" id="ProtNLM"/>
    </source>
</evidence>
<accession>A0A4Z0MUX0</accession>
<evidence type="ECO:0000313" key="2">
    <source>
        <dbReference type="EMBL" id="TGD83270.1"/>
    </source>
</evidence>
<dbReference type="RefSeq" id="WP_135529420.1">
    <property type="nucleotide sequence ID" value="NZ_SRKZ01000001.1"/>
</dbReference>
<feature type="transmembrane region" description="Helical" evidence="1">
    <location>
        <begin position="374"/>
        <end position="392"/>
    </location>
</feature>
<keyword evidence="1" id="KW-0472">Membrane</keyword>
<feature type="transmembrane region" description="Helical" evidence="1">
    <location>
        <begin position="180"/>
        <end position="198"/>
    </location>
</feature>
<dbReference type="AlphaFoldDB" id="A0A4Z0MUX0"/>
<feature type="transmembrane region" description="Helical" evidence="1">
    <location>
        <begin position="262"/>
        <end position="283"/>
    </location>
</feature>
<sequence>MAIRSKPSVFSTQLPIKIICFVLLYGLCIFLTLNRHSKARLFTYHSELWADKAGYNVYLPATFRYHFDARAFPDSVDQATGNGFVLHRATGKVETKYPYGVALLQTPFWLVGHSLSPDKSGYSKPEHKAIDLAGVTYFVLGLWLLFSTLRRYFSAGVTSLALLLLGLGTNLWYYGVIETGMSHAYSFAAFALLLYLLANPAKPAWYEAATSNRRLLALALTLALISILRPLNLVLAMPLLAWPAVPGAAGQRAWHLPTVLRLAGWLLLTGIVLWLPQLAYYHYLRGSWLLYSYGQEGFSHWLSPRLAALWFAPNNGSFLYNPLLLLALAGSFLLARRSLRWAALTLGIWAVATYLYATWWTYALGCGYGGRGFVELYPILAWPLAAVVAYLAERQKALRWSAGVVLVLLVAYNLRLSFNFDRCFYGTSDWDWTFFQHLLF</sequence>
<keyword evidence="1" id="KW-0812">Transmembrane</keyword>
<reference evidence="2 3" key="1">
    <citation type="submission" date="2019-04" db="EMBL/GenBank/DDBJ databases">
        <authorList>
            <person name="Feng G."/>
            <person name="Zhang J."/>
            <person name="Zhu H."/>
        </authorList>
    </citation>
    <scope>NUCLEOTIDE SEQUENCE [LARGE SCALE GENOMIC DNA]</scope>
    <source>
        <strain evidence="2 3">JCM 19491</strain>
    </source>
</reference>
<gene>
    <name evidence="2" type="ORF">EU557_05680</name>
</gene>
<protein>
    <recommendedName>
        <fullName evidence="4">Glycosyltransferase RgtA/B/C/D-like domain-containing protein</fullName>
    </recommendedName>
</protein>
<feature type="transmembrane region" description="Helical" evidence="1">
    <location>
        <begin position="218"/>
        <end position="241"/>
    </location>
</feature>
<evidence type="ECO:0000313" key="3">
    <source>
        <dbReference type="Proteomes" id="UP000298284"/>
    </source>
</evidence>
<feature type="transmembrane region" description="Helical" evidence="1">
    <location>
        <begin position="152"/>
        <end position="173"/>
    </location>
</feature>
<proteinExistence type="predicted"/>
<dbReference type="Proteomes" id="UP000298284">
    <property type="component" value="Unassembled WGS sequence"/>
</dbReference>
<feature type="transmembrane region" description="Helical" evidence="1">
    <location>
        <begin position="342"/>
        <end position="362"/>
    </location>
</feature>
<feature type="transmembrane region" description="Helical" evidence="1">
    <location>
        <begin position="129"/>
        <end position="146"/>
    </location>
</feature>
<keyword evidence="1" id="KW-1133">Transmembrane helix</keyword>
<feature type="transmembrane region" description="Helical" evidence="1">
    <location>
        <begin position="14"/>
        <end position="33"/>
    </location>
</feature>